<dbReference type="HAMAP" id="MF_01385">
    <property type="entry name" value="UreF"/>
    <property type="match status" value="1"/>
</dbReference>
<dbReference type="GO" id="GO:0016151">
    <property type="term" value="F:nickel cation binding"/>
    <property type="evidence" value="ECO:0007669"/>
    <property type="project" value="UniProtKB-UniRule"/>
</dbReference>
<evidence type="ECO:0000313" key="5">
    <source>
        <dbReference type="Proteomes" id="UP000481421"/>
    </source>
</evidence>
<gene>
    <name evidence="3" type="primary">ureF</name>
    <name evidence="4" type="ORF">G3572_05420</name>
</gene>
<accession>A0A6B3RN46</accession>
<dbReference type="Proteomes" id="UP000481421">
    <property type="component" value="Unassembled WGS sequence"/>
</dbReference>
<comment type="subcellular location">
    <subcellularLocation>
        <location evidence="3">Cytoplasm</location>
    </subcellularLocation>
</comment>
<comment type="function">
    <text evidence="3">Required for maturation of urease via the functional incorporation of the urease nickel metallocenter.</text>
</comment>
<proteinExistence type="inferred from homology"/>
<dbReference type="RefSeq" id="WP_164609608.1">
    <property type="nucleotide sequence ID" value="NZ_JAAIKE010000001.1"/>
</dbReference>
<dbReference type="InterPro" id="IPR002639">
    <property type="entry name" value="UreF"/>
</dbReference>
<evidence type="ECO:0000256" key="3">
    <source>
        <dbReference type="HAMAP-Rule" id="MF_01385"/>
    </source>
</evidence>
<dbReference type="PANTHER" id="PTHR33620">
    <property type="entry name" value="UREASE ACCESSORY PROTEIN F"/>
    <property type="match status" value="1"/>
</dbReference>
<dbReference type="EMBL" id="JAAIKE010000001">
    <property type="protein sequence ID" value="NEX45635.1"/>
    <property type="molecule type" value="Genomic_DNA"/>
</dbReference>
<organism evidence="4 5">
    <name type="scientific">Pseudotabrizicola algicola</name>
    <dbReference type="NCBI Taxonomy" id="2709381"/>
    <lineage>
        <taxon>Bacteria</taxon>
        <taxon>Pseudomonadati</taxon>
        <taxon>Pseudomonadota</taxon>
        <taxon>Alphaproteobacteria</taxon>
        <taxon>Rhodobacterales</taxon>
        <taxon>Paracoccaceae</taxon>
        <taxon>Pseudotabrizicola</taxon>
    </lineage>
</organism>
<keyword evidence="1 3" id="KW-0996">Nickel insertion</keyword>
<keyword evidence="3" id="KW-0963">Cytoplasm</keyword>
<evidence type="ECO:0000256" key="2">
    <source>
        <dbReference type="ARBA" id="ARBA00023186"/>
    </source>
</evidence>
<keyword evidence="5" id="KW-1185">Reference proteome</keyword>
<name>A0A6B3RN46_9RHOB</name>
<dbReference type="InterPro" id="IPR038277">
    <property type="entry name" value="UreF_sf"/>
</dbReference>
<keyword evidence="2 3" id="KW-0143">Chaperone</keyword>
<dbReference type="PIRSF" id="PIRSF009467">
    <property type="entry name" value="Ureas_acces_UreF"/>
    <property type="match status" value="1"/>
</dbReference>
<comment type="caution">
    <text evidence="4">The sequence shown here is derived from an EMBL/GenBank/DDBJ whole genome shotgun (WGS) entry which is preliminary data.</text>
</comment>
<dbReference type="Pfam" id="PF01730">
    <property type="entry name" value="UreF"/>
    <property type="match status" value="1"/>
</dbReference>
<comment type="similarity">
    <text evidence="3">Belongs to the UreF family.</text>
</comment>
<dbReference type="AlphaFoldDB" id="A0A6B3RN46"/>
<evidence type="ECO:0000256" key="1">
    <source>
        <dbReference type="ARBA" id="ARBA00022988"/>
    </source>
</evidence>
<protein>
    <recommendedName>
        <fullName evidence="3">Urease accessory protein UreF</fullName>
    </recommendedName>
</protein>
<dbReference type="PANTHER" id="PTHR33620:SF1">
    <property type="entry name" value="UREASE ACCESSORY PROTEIN F"/>
    <property type="match status" value="1"/>
</dbReference>
<dbReference type="Gene3D" id="1.10.4190.10">
    <property type="entry name" value="Urease accessory protein UreF"/>
    <property type="match status" value="1"/>
</dbReference>
<dbReference type="GO" id="GO:0005737">
    <property type="term" value="C:cytoplasm"/>
    <property type="evidence" value="ECO:0007669"/>
    <property type="project" value="UniProtKB-SubCell"/>
</dbReference>
<comment type="subunit">
    <text evidence="3">UreD, UreF and UreG form a complex that acts as a GTP-hydrolysis-dependent molecular chaperone, activating the urease apoprotein by helping to assemble the nickel containing metallocenter of UreC. The UreE protein probably delivers the nickel.</text>
</comment>
<evidence type="ECO:0000313" key="4">
    <source>
        <dbReference type="EMBL" id="NEX45635.1"/>
    </source>
</evidence>
<sequence>MSRDLLTLVQWLSPAFPTGGFAYSHGLEAAISAGQVRGSKYLCLWLSEVLDFGAGRQDAILLVHALQDGADHDALDTLTRALQPSAERLQETLDQGSAFARTVSGLSERNLPARCLPVAVGEAAAPLDLPRPQIVALYLHAFAANLTSVAMRFMPLGQAEGQGVLAALHPKIEALAQEAVTLTLDDLGSAALGADLSALAHETMDVRIFRT</sequence>
<reference evidence="4 5" key="1">
    <citation type="submission" date="2020-02" db="EMBL/GenBank/DDBJ databases">
        <title>Rhodobacter algicola sp. nov., isolated from microalga culture.</title>
        <authorList>
            <person name="Park C.-Y."/>
        </authorList>
    </citation>
    <scope>NUCLEOTIDE SEQUENCE [LARGE SCALE GENOMIC DNA]</scope>
    <source>
        <strain evidence="4 5">ETT8</strain>
    </source>
</reference>